<name>A0A318KEL6_9NEIS</name>
<gene>
    <name evidence="1" type="ORF">DFR34_12932</name>
</gene>
<evidence type="ECO:0000313" key="2">
    <source>
        <dbReference type="Proteomes" id="UP000247555"/>
    </source>
</evidence>
<dbReference type="Proteomes" id="UP000247555">
    <property type="component" value="Unassembled WGS sequence"/>
</dbReference>
<dbReference type="RefSeq" id="WP_146215170.1">
    <property type="nucleotide sequence ID" value="NZ_QJKI01000029.1"/>
</dbReference>
<sequence length="223" mass="24505">MSKPRISVNKLGEYLTATPSRRKRIIEDQQQPKTFIAARYSDAREEIVEYLSTGMNDDSKILSAATELRIPNGGSEFVEQDRQASASAIEDFLEASGDLDLKGLVVESGESTSSNTMEVAGVDISMRPDAVLKDPESGQVVGCVKLHFPKTTPLTPQAAEYVATAMRVYLESAEENSAIDHSKCYVIDVPTQRVVSAPKAFKRKMNDIEAACEEIDARWKNKG</sequence>
<proteinExistence type="predicted"/>
<organism evidence="1 2">
    <name type="scientific">Rivihabitans pingtungensis</name>
    <dbReference type="NCBI Taxonomy" id="1054498"/>
    <lineage>
        <taxon>Bacteria</taxon>
        <taxon>Pseudomonadati</taxon>
        <taxon>Pseudomonadota</taxon>
        <taxon>Betaproteobacteria</taxon>
        <taxon>Neisseriales</taxon>
        <taxon>Aquaspirillaceae</taxon>
        <taxon>Rivihabitans</taxon>
    </lineage>
</organism>
<protein>
    <submittedName>
        <fullName evidence="1">Uncharacterized protein</fullName>
    </submittedName>
</protein>
<evidence type="ECO:0000313" key="1">
    <source>
        <dbReference type="EMBL" id="PXX74696.1"/>
    </source>
</evidence>
<comment type="caution">
    <text evidence="1">The sequence shown here is derived from an EMBL/GenBank/DDBJ whole genome shotgun (WGS) entry which is preliminary data.</text>
</comment>
<accession>A0A318KEL6</accession>
<reference evidence="1 2" key="1">
    <citation type="submission" date="2018-05" db="EMBL/GenBank/DDBJ databases">
        <title>Genomic Encyclopedia of Type Strains, Phase IV (KMG-IV): sequencing the most valuable type-strain genomes for metagenomic binning, comparative biology and taxonomic classification.</title>
        <authorList>
            <person name="Goeker M."/>
        </authorList>
    </citation>
    <scope>NUCLEOTIDE SEQUENCE [LARGE SCALE GENOMIC DNA]</scope>
    <source>
        <strain evidence="1 2">DSM 29661</strain>
    </source>
</reference>
<dbReference type="EMBL" id="QJKI01000029">
    <property type="protein sequence ID" value="PXX74696.1"/>
    <property type="molecule type" value="Genomic_DNA"/>
</dbReference>
<dbReference type="OrthoDB" id="8912150at2"/>
<keyword evidence="2" id="KW-1185">Reference proteome</keyword>
<dbReference type="AlphaFoldDB" id="A0A318KEL6"/>